<keyword evidence="3" id="KW-1185">Reference proteome</keyword>
<evidence type="ECO:0000313" key="2">
    <source>
        <dbReference type="EMBL" id="CAG8590585.1"/>
    </source>
</evidence>
<sequence>MSNIEGDFYFIMSDKEGDFEEDSLLFNSNCETSDNISIGSSNGAISMVQENQSRITKKNWVWKYFEVSKDRIHNVYKVEILNNQNHGIQQTLAKALEQAKIQSNICPDDALNFGNNDSSINLLKLRKAVEWLYAKLSLFDNSDDQADEPFNNTTTYFSGSYYATLSIIYPLIEALKFTFAEFEISSDTPNYEQELSDDSSNNSENNTLDLTNDSSQNTHLIKLMCYIIYNFLFNYWNEPLMVTTLNHKQAISIYTTSSNSNNIHHNRLHYSIFGTFTSTDTASNPLAELECYLDLIRTPIAKDNMNLFK</sequence>
<evidence type="ECO:0000256" key="1">
    <source>
        <dbReference type="SAM" id="MobiDB-lite"/>
    </source>
</evidence>
<organism evidence="2 3">
    <name type="scientific">Dentiscutata erythropus</name>
    <dbReference type="NCBI Taxonomy" id="1348616"/>
    <lineage>
        <taxon>Eukaryota</taxon>
        <taxon>Fungi</taxon>
        <taxon>Fungi incertae sedis</taxon>
        <taxon>Mucoromycota</taxon>
        <taxon>Glomeromycotina</taxon>
        <taxon>Glomeromycetes</taxon>
        <taxon>Diversisporales</taxon>
        <taxon>Gigasporaceae</taxon>
        <taxon>Dentiscutata</taxon>
    </lineage>
</organism>
<dbReference type="EMBL" id="CAJVPY010003392">
    <property type="protein sequence ID" value="CAG8590585.1"/>
    <property type="molecule type" value="Genomic_DNA"/>
</dbReference>
<comment type="caution">
    <text evidence="2">The sequence shown here is derived from an EMBL/GenBank/DDBJ whole genome shotgun (WGS) entry which is preliminary data.</text>
</comment>
<dbReference type="Proteomes" id="UP000789405">
    <property type="component" value="Unassembled WGS sequence"/>
</dbReference>
<feature type="compositionally biased region" description="Low complexity" evidence="1">
    <location>
        <begin position="198"/>
        <end position="211"/>
    </location>
</feature>
<protein>
    <submittedName>
        <fullName evidence="2">25746_t:CDS:1</fullName>
    </submittedName>
</protein>
<dbReference type="AlphaFoldDB" id="A0A9N9G9E9"/>
<evidence type="ECO:0000313" key="3">
    <source>
        <dbReference type="Proteomes" id="UP000789405"/>
    </source>
</evidence>
<gene>
    <name evidence="2" type="ORF">DERYTH_LOCUS7141</name>
</gene>
<reference evidence="2" key="1">
    <citation type="submission" date="2021-06" db="EMBL/GenBank/DDBJ databases">
        <authorList>
            <person name="Kallberg Y."/>
            <person name="Tangrot J."/>
            <person name="Rosling A."/>
        </authorList>
    </citation>
    <scope>NUCLEOTIDE SEQUENCE</scope>
    <source>
        <strain evidence="2">MA453B</strain>
    </source>
</reference>
<proteinExistence type="predicted"/>
<feature type="region of interest" description="Disordered" evidence="1">
    <location>
        <begin position="190"/>
        <end position="211"/>
    </location>
</feature>
<accession>A0A9N9G9E9</accession>
<dbReference type="OrthoDB" id="2404704at2759"/>
<name>A0A9N9G9E9_9GLOM</name>